<protein>
    <recommendedName>
        <fullName evidence="2">Thioesterase putative domain-containing protein</fullName>
    </recommendedName>
</protein>
<name>A0A7U9C3Z4_9GAMM</name>
<dbReference type="NCBIfam" id="TIGR02447">
    <property type="entry name" value="yiiD_Cterm"/>
    <property type="match status" value="1"/>
</dbReference>
<gene>
    <name evidence="3" type="ORF">KUC_0047</name>
</gene>
<dbReference type="Gene3D" id="3.10.129.10">
    <property type="entry name" value="Hotdog Thioesterase"/>
    <property type="match status" value="1"/>
</dbReference>
<accession>A0A7U9C3Z4</accession>
<dbReference type="EMBL" id="JH393257">
    <property type="protein sequence ID" value="EHJ93102.1"/>
    <property type="molecule type" value="Genomic_DNA"/>
</dbReference>
<feature type="region of interest" description="Disordered" evidence="1">
    <location>
        <begin position="1"/>
        <end position="23"/>
    </location>
</feature>
<dbReference type="Proteomes" id="UP000005756">
    <property type="component" value="Unassembled WGS sequence"/>
</dbReference>
<dbReference type="AlphaFoldDB" id="A0A7U9C3Z4"/>
<dbReference type="InterPro" id="IPR012660">
    <property type="entry name" value="YiiD_C"/>
</dbReference>
<evidence type="ECO:0000259" key="2">
    <source>
        <dbReference type="Pfam" id="PF09500"/>
    </source>
</evidence>
<feature type="domain" description="Thioesterase putative" evidence="2">
    <location>
        <begin position="30"/>
        <end position="171"/>
    </location>
</feature>
<organism evidence="3 4">
    <name type="scientific">Vreelandella boliviensis LC1</name>
    <dbReference type="NCBI Taxonomy" id="1072583"/>
    <lineage>
        <taxon>Bacteria</taxon>
        <taxon>Pseudomonadati</taxon>
        <taxon>Pseudomonadota</taxon>
        <taxon>Gammaproteobacteria</taxon>
        <taxon>Oceanospirillales</taxon>
        <taxon>Halomonadaceae</taxon>
        <taxon>Vreelandella</taxon>
    </lineage>
</organism>
<evidence type="ECO:0000313" key="3">
    <source>
        <dbReference type="EMBL" id="EHJ93102.1"/>
    </source>
</evidence>
<reference evidence="3 4" key="1">
    <citation type="submission" date="2011-10" db="EMBL/GenBank/DDBJ databases">
        <authorList>
            <person name="Quillaguamn J."/>
            <person name="Guzmn D."/>
            <person name="Balderrama-Subieta A."/>
            <person name="Cardona-Ortuo C."/>
            <person name="Guevara-Martnez M."/>
            <person name="Callisaya-Quispe N."/>
        </authorList>
    </citation>
    <scope>NUCLEOTIDE SEQUENCE [LARGE SCALE GENOMIC DNA]</scope>
    <source>
        <strain evidence="3 4">LC1</strain>
    </source>
</reference>
<dbReference type="Pfam" id="PF09500">
    <property type="entry name" value="YiiD_C"/>
    <property type="match status" value="1"/>
</dbReference>
<proteinExistence type="predicted"/>
<evidence type="ECO:0000256" key="1">
    <source>
        <dbReference type="SAM" id="MobiDB-lite"/>
    </source>
</evidence>
<sequence>MVRDAMNLPRQPGIPHPRLPLPEGQPEDLAAFQQWLSEAIPMVSALGINEVSRQDDSLTWQLALSPNLNDKGTGFGGALTAQTTLQGWCWLTLWLRERGIARDVVVAEASQRFLAPVTSDYRLVCTPALPEGPAQLANKLAERGKGRIALIQQLYCGEKLCLEANGSYAVLPSR</sequence>
<dbReference type="InterPro" id="IPR029069">
    <property type="entry name" value="HotDog_dom_sf"/>
</dbReference>
<dbReference type="SUPFAM" id="SSF54637">
    <property type="entry name" value="Thioesterase/thiol ester dehydrase-isomerase"/>
    <property type="match status" value="1"/>
</dbReference>
<evidence type="ECO:0000313" key="4">
    <source>
        <dbReference type="Proteomes" id="UP000005756"/>
    </source>
</evidence>